<feature type="transmembrane region" description="Helical" evidence="1">
    <location>
        <begin position="314"/>
        <end position="333"/>
    </location>
</feature>
<evidence type="ECO:0000313" key="2">
    <source>
        <dbReference type="EMBL" id="CAA9312992.1"/>
    </source>
</evidence>
<feature type="transmembrane region" description="Helical" evidence="1">
    <location>
        <begin position="216"/>
        <end position="235"/>
    </location>
</feature>
<feature type="transmembrane region" description="Helical" evidence="1">
    <location>
        <begin position="20"/>
        <end position="41"/>
    </location>
</feature>
<protein>
    <recommendedName>
        <fullName evidence="3">DUF2079 domain-containing protein</fullName>
    </recommendedName>
</protein>
<keyword evidence="1" id="KW-0472">Membrane</keyword>
<dbReference type="AlphaFoldDB" id="A0A6J4KSQ5"/>
<evidence type="ECO:0000256" key="1">
    <source>
        <dbReference type="SAM" id="Phobius"/>
    </source>
</evidence>
<accession>A0A6J4KSQ5</accession>
<feature type="transmembrane region" description="Helical" evidence="1">
    <location>
        <begin position="193"/>
        <end position="209"/>
    </location>
</feature>
<gene>
    <name evidence="2" type="ORF">AVDCRST_MAG46-276</name>
</gene>
<keyword evidence="1" id="KW-1133">Transmembrane helix</keyword>
<dbReference type="EMBL" id="CADCUD010000021">
    <property type="protein sequence ID" value="CAA9312992.1"/>
    <property type="molecule type" value="Genomic_DNA"/>
</dbReference>
<feature type="transmembrane region" description="Helical" evidence="1">
    <location>
        <begin position="345"/>
        <end position="367"/>
    </location>
</feature>
<reference evidence="2" key="1">
    <citation type="submission" date="2020-02" db="EMBL/GenBank/DDBJ databases">
        <authorList>
            <person name="Meier V. D."/>
        </authorList>
    </citation>
    <scope>NUCLEOTIDE SEQUENCE</scope>
    <source>
        <strain evidence="2">AVDCRST_MAG46</strain>
    </source>
</reference>
<organism evidence="2">
    <name type="scientific">uncultured Nocardioidaceae bacterium</name>
    <dbReference type="NCBI Taxonomy" id="253824"/>
    <lineage>
        <taxon>Bacteria</taxon>
        <taxon>Bacillati</taxon>
        <taxon>Actinomycetota</taxon>
        <taxon>Actinomycetes</taxon>
        <taxon>Propionibacteriales</taxon>
        <taxon>Nocardioidaceae</taxon>
        <taxon>environmental samples</taxon>
    </lineage>
</organism>
<name>A0A6J4KSQ5_9ACTN</name>
<dbReference type="Pfam" id="PF09852">
    <property type="entry name" value="DUF2079"/>
    <property type="match status" value="1"/>
</dbReference>
<feature type="transmembrane region" description="Helical" evidence="1">
    <location>
        <begin position="131"/>
        <end position="150"/>
    </location>
</feature>
<sequence length="471" mass="50485">MMAGVPVSEQHTTHQRPRMVVAAPWLLASVLCAVYCVVSLARLHRFATRSWDLAIFEQVIRGYAWLEGPVVDVQGPGANFFGDHFSPALVVLAPVYRLLPFTETLLVAQAVLVALSVLVITRVAVRHLGDAAGLAIGAAYGLSWGVQSAIDFDFHEVALAAPVLALAGAAYVDRDWWRTALWAAPLVLVKEDLALTVAAIGVVLVLAGARRIGIGLAVGGLLAFVLATVVVIPAANPDGVYRFWPESTGSGGFLSRLADLPASMVWPPEKIETLLLVLAVSALLALRSPWMLVALPNLVVRFASDNENYWSTDWHYSLTTMTVVFVALVDAVVRVRRSGPDWLRAYSAHAPAAVLAVALVLCLQFPLRALVDPLTYDGGQRAADARAVVAEIPEDASVASDIGLLSELIGAEREVYWVGSDNSAVEPEFVLVEGRSVLDEPRGVSYASSVFGGRWRSAAVAGPFELLERVD</sequence>
<proteinExistence type="predicted"/>
<dbReference type="InterPro" id="IPR018650">
    <property type="entry name" value="STSV1_Orf64"/>
</dbReference>
<evidence type="ECO:0008006" key="3">
    <source>
        <dbReference type="Google" id="ProtNLM"/>
    </source>
</evidence>
<feature type="transmembrane region" description="Helical" evidence="1">
    <location>
        <begin position="105"/>
        <end position="125"/>
    </location>
</feature>
<keyword evidence="1" id="KW-0812">Transmembrane</keyword>